<dbReference type="AlphaFoldDB" id="A0A3N0CF87"/>
<dbReference type="Pfam" id="PF00196">
    <property type="entry name" value="GerE"/>
    <property type="match status" value="1"/>
</dbReference>
<protein>
    <submittedName>
        <fullName evidence="4">LuxR family transcriptional regulator</fullName>
    </submittedName>
</protein>
<dbReference type="SUPFAM" id="SSF48452">
    <property type="entry name" value="TPR-like"/>
    <property type="match status" value="1"/>
</dbReference>
<dbReference type="Pfam" id="PF13191">
    <property type="entry name" value="AAA_16"/>
    <property type="match status" value="1"/>
</dbReference>
<dbReference type="EMBL" id="RJSE01000007">
    <property type="protein sequence ID" value="RNL62127.1"/>
    <property type="molecule type" value="Genomic_DNA"/>
</dbReference>
<name>A0A3N0CF87_9ACTN</name>
<dbReference type="InterPro" id="IPR036388">
    <property type="entry name" value="WH-like_DNA-bd_sf"/>
</dbReference>
<keyword evidence="2" id="KW-0067">ATP-binding</keyword>
<dbReference type="InterPro" id="IPR016032">
    <property type="entry name" value="Sig_transdc_resp-reg_C-effctor"/>
</dbReference>
<dbReference type="SUPFAM" id="SSF52540">
    <property type="entry name" value="P-loop containing nucleoside triphosphate hydrolases"/>
    <property type="match status" value="1"/>
</dbReference>
<evidence type="ECO:0000313" key="4">
    <source>
        <dbReference type="EMBL" id="RNL62127.1"/>
    </source>
</evidence>
<dbReference type="InterPro" id="IPR019734">
    <property type="entry name" value="TPR_rpt"/>
</dbReference>
<dbReference type="InterPro" id="IPR027417">
    <property type="entry name" value="P-loop_NTPase"/>
</dbReference>
<dbReference type="SMART" id="SM00421">
    <property type="entry name" value="HTH_LUXR"/>
    <property type="match status" value="1"/>
</dbReference>
<dbReference type="PROSITE" id="PS00622">
    <property type="entry name" value="HTH_LUXR_1"/>
    <property type="match status" value="1"/>
</dbReference>
<gene>
    <name evidence="4" type="ORF">EFK50_09990</name>
</gene>
<evidence type="ECO:0000256" key="1">
    <source>
        <dbReference type="ARBA" id="ARBA00022741"/>
    </source>
</evidence>
<dbReference type="Gene3D" id="1.25.40.10">
    <property type="entry name" value="Tetratricopeptide repeat domain"/>
    <property type="match status" value="1"/>
</dbReference>
<dbReference type="SMART" id="SM00028">
    <property type="entry name" value="TPR"/>
    <property type="match status" value="3"/>
</dbReference>
<evidence type="ECO:0000256" key="2">
    <source>
        <dbReference type="ARBA" id="ARBA00022840"/>
    </source>
</evidence>
<evidence type="ECO:0000313" key="5">
    <source>
        <dbReference type="Proteomes" id="UP000267128"/>
    </source>
</evidence>
<dbReference type="Gene3D" id="1.10.10.10">
    <property type="entry name" value="Winged helix-like DNA-binding domain superfamily/Winged helix DNA-binding domain"/>
    <property type="match status" value="1"/>
</dbReference>
<feature type="domain" description="HTH luxR-type" evidence="3">
    <location>
        <begin position="873"/>
        <end position="940"/>
    </location>
</feature>
<dbReference type="OrthoDB" id="5378762at2"/>
<accession>A0A3N0CF87</accession>
<dbReference type="Proteomes" id="UP000267128">
    <property type="component" value="Unassembled WGS sequence"/>
</dbReference>
<dbReference type="GO" id="GO:0003677">
    <property type="term" value="F:DNA binding"/>
    <property type="evidence" value="ECO:0007669"/>
    <property type="project" value="InterPro"/>
</dbReference>
<evidence type="ECO:0000259" key="3">
    <source>
        <dbReference type="PROSITE" id="PS50043"/>
    </source>
</evidence>
<reference evidence="4 5" key="1">
    <citation type="submission" date="2018-11" db="EMBL/GenBank/DDBJ databases">
        <authorList>
            <person name="Li F."/>
        </authorList>
    </citation>
    <scope>NUCLEOTIDE SEQUENCE [LARGE SCALE GENOMIC DNA]</scope>
    <source>
        <strain evidence="4 5">Gsoil 097</strain>
    </source>
</reference>
<comment type="caution">
    <text evidence="4">The sequence shown here is derived from an EMBL/GenBank/DDBJ whole genome shotgun (WGS) entry which is preliminary data.</text>
</comment>
<keyword evidence="1" id="KW-0547">Nucleotide-binding</keyword>
<dbReference type="InterPro" id="IPR000792">
    <property type="entry name" value="Tscrpt_reg_LuxR_C"/>
</dbReference>
<dbReference type="InterPro" id="IPR011990">
    <property type="entry name" value="TPR-like_helical_dom_sf"/>
</dbReference>
<dbReference type="GO" id="GO:0005737">
    <property type="term" value="C:cytoplasm"/>
    <property type="evidence" value="ECO:0007669"/>
    <property type="project" value="TreeGrafter"/>
</dbReference>
<proteinExistence type="predicted"/>
<dbReference type="PANTHER" id="PTHR16305">
    <property type="entry name" value="TESTICULAR SOLUBLE ADENYLYL CYCLASE"/>
    <property type="match status" value="1"/>
</dbReference>
<dbReference type="PANTHER" id="PTHR16305:SF35">
    <property type="entry name" value="TRANSCRIPTIONAL ACTIVATOR DOMAIN"/>
    <property type="match status" value="1"/>
</dbReference>
<dbReference type="GO" id="GO:0006355">
    <property type="term" value="P:regulation of DNA-templated transcription"/>
    <property type="evidence" value="ECO:0007669"/>
    <property type="project" value="InterPro"/>
</dbReference>
<dbReference type="CDD" id="cd06170">
    <property type="entry name" value="LuxR_C_like"/>
    <property type="match status" value="1"/>
</dbReference>
<dbReference type="SUPFAM" id="SSF46894">
    <property type="entry name" value="C-terminal effector domain of the bipartite response regulators"/>
    <property type="match status" value="1"/>
</dbReference>
<dbReference type="GO" id="GO:0004016">
    <property type="term" value="F:adenylate cyclase activity"/>
    <property type="evidence" value="ECO:0007669"/>
    <property type="project" value="TreeGrafter"/>
</dbReference>
<dbReference type="PROSITE" id="PS50043">
    <property type="entry name" value="HTH_LUXR_2"/>
    <property type="match status" value="1"/>
</dbReference>
<dbReference type="PRINTS" id="PR00038">
    <property type="entry name" value="HTHLUXR"/>
</dbReference>
<dbReference type="GO" id="GO:0005524">
    <property type="term" value="F:ATP binding"/>
    <property type="evidence" value="ECO:0007669"/>
    <property type="project" value="UniProtKB-KW"/>
</dbReference>
<dbReference type="InterPro" id="IPR041664">
    <property type="entry name" value="AAA_16"/>
</dbReference>
<sequence length="940" mass="99469">MDLLGQAIDEAVAGAGRAVLLTGEAGVGKSRTSAAVTAAAEERGMTVLTGRAVRAVTPAPLRPLSQAVLSWLRANELPDTPELNAFRPALGRLAPQLAPADADRSSAEQATSLVLLGEGLLRLLTTIGGGDGVVLHVEDLHWADPETMVVLEYLADNLADSPVVLLTTTRPLPAPAQESMESLATRGALTMLTLAPFEDGAIEEMVRGCLGGDAPAEVSTFIRANAGGLPLLVEELLTGLATDGTLAQVGDDWRVDGPIAASVPQTFARTVQQRLGALPLEAQRVARAAALLGGGFDWSVLPVALEYDDVTVLDALRLLVAKQIVVSTAEGFDFRHALTREAVRAAMLPPEQAELAQRLSAGLAAPGTTADNAGIAELQELAGDPGGAARTWLLGAQAALGRGALATAREMLDRGLRLVPADSDTGLSLREVLVDVVSLAGDAAAGLRIGRELLEDLRSGGGEPARLAVVRLRMARSAWSSGRLDEAEDLLAGAAGYDEAGAAVLRAGIALGRFRHEEALTHARHALEVVGDDSPGVACEAWELIGRTERGHDVLRAEEAYEQGFRIAERHDLGHWRSRMLTELAALDTVARRPTEDRLLAARAVALETGAVATAAQIDWYLNIVRLRNHDVDGALTIVNASIEQMQRLQLPLLGPAYLLRGFAHGLAGKFDEMEADIAAGLAVDPTNIVLIAGEHAHTRAPVALAYARYEEARSEFALAMTWYRKHPGQLFTLRGAWALLETVLGDGPEAGDAARAEVRDGEQATTPATWFALRYADAVAAGRAGDGEAAARIFADAEWAMPGREPWIELHLRALVATAAARDGWGDPVTWFRQALDGMVEIGQTEAASATRAAMRDAGIPVPRKSKGPQRVPAHLQRIGVTAREYDVLELAVEGLTNAAIAERLFLSARTVEVHVGRLLQRTGSASRAELAAHLVEPD</sequence>
<organism evidence="4 5">
    <name type="scientific">Nocardioides marmoriginsengisoli</name>
    <dbReference type="NCBI Taxonomy" id="661483"/>
    <lineage>
        <taxon>Bacteria</taxon>
        <taxon>Bacillati</taxon>
        <taxon>Actinomycetota</taxon>
        <taxon>Actinomycetes</taxon>
        <taxon>Propionibacteriales</taxon>
        <taxon>Nocardioidaceae</taxon>
        <taxon>Nocardioides</taxon>
    </lineage>
</organism>
<keyword evidence="5" id="KW-1185">Reference proteome</keyword>